<dbReference type="Proteomes" id="UP000005439">
    <property type="component" value="Chromosome"/>
</dbReference>
<evidence type="ECO:0000313" key="7">
    <source>
        <dbReference type="EMBL" id="AEW04916.1"/>
    </source>
</evidence>
<evidence type="ECO:0000256" key="4">
    <source>
        <dbReference type="ARBA" id="ARBA00022729"/>
    </source>
</evidence>
<dbReference type="Gene3D" id="3.10.105.10">
    <property type="entry name" value="Dipeptide-binding Protein, Domain 3"/>
    <property type="match status" value="1"/>
</dbReference>
<evidence type="ECO:0000259" key="6">
    <source>
        <dbReference type="Pfam" id="PF00496"/>
    </source>
</evidence>
<proteinExistence type="inferred from homology"/>
<evidence type="ECO:0000313" key="8">
    <source>
        <dbReference type="Proteomes" id="UP000005439"/>
    </source>
</evidence>
<dbReference type="Gene3D" id="3.40.190.10">
    <property type="entry name" value="Periplasmic binding protein-like II"/>
    <property type="match status" value="1"/>
</dbReference>
<dbReference type="GO" id="GO:0015833">
    <property type="term" value="P:peptide transport"/>
    <property type="evidence" value="ECO:0007669"/>
    <property type="project" value="TreeGrafter"/>
</dbReference>
<dbReference type="PIRSF" id="PIRSF002741">
    <property type="entry name" value="MppA"/>
    <property type="match status" value="1"/>
</dbReference>
<sequence>MKHRTMAVASAALLGSAALLAGCGGSSTTTASTGGTPVKGGTAVIALAPQTSPNWFFPILSAAAFSDVNTQVDSMMYRPLIMFNNQDQVDYARSLVSNISYNATGTRYVLTLSSKYKWSNGQPITAQDVVFTWNVMKAASGSNAPWTYGGAGIGGVPTRWTSVTANGSNQVIVTLNQASNPNWFIHNGLGQIWPVPASVWDKYPTNMNQELSFIQSVANSPMNAVYDVVDGAYHIQSFSPNNQWVFVPNPNFGGHKSILNKVIFQYETGDSAEFAGLKTGTINFGYLPPSEWGARNELTGDVLAPTYDLGFNYLIVNMNPHAPGGLGPYFNQLYVRQALEMGVDQPAIISAVFHGQAVPEGGPVASQPKTAFTDPSLDNPLYPYNPAAGKKLLEAHGWHEVNGVMEKNGVKLAFTFLAVSGDQAQTDLQQILKQDWAQEGIQVTIEQQPFDNVISTAQQSNATKWDMADWGGGWTYQPDYYPTGGGLFATGAASNFQGYSNPTMDQLIKASYLPGTPHQTLAALFKYEEFAAKNLPVIYLPWPAAGPAGAGALIEHATSLHGTVSTFNVITDMIFPNYWYFTK</sequence>
<dbReference type="CDD" id="cd08513">
    <property type="entry name" value="PBP2_thermophilic_Hb8_like"/>
    <property type="match status" value="1"/>
</dbReference>
<dbReference type="InterPro" id="IPR039424">
    <property type="entry name" value="SBP_5"/>
</dbReference>
<evidence type="ECO:0000256" key="2">
    <source>
        <dbReference type="ARBA" id="ARBA00005695"/>
    </source>
</evidence>
<accession>G8TX08</accession>
<dbReference type="Pfam" id="PF00496">
    <property type="entry name" value="SBP_bac_5"/>
    <property type="match status" value="1"/>
</dbReference>
<dbReference type="GO" id="GO:0042597">
    <property type="term" value="C:periplasmic space"/>
    <property type="evidence" value="ECO:0007669"/>
    <property type="project" value="UniProtKB-ARBA"/>
</dbReference>
<evidence type="ECO:0000256" key="1">
    <source>
        <dbReference type="ARBA" id="ARBA00004196"/>
    </source>
</evidence>
<name>G8TX08_SULAD</name>
<dbReference type="PROSITE" id="PS51257">
    <property type="entry name" value="PROKAR_LIPOPROTEIN"/>
    <property type="match status" value="1"/>
</dbReference>
<gene>
    <name evidence="7" type="ordered locus">Sulac_1419</name>
</gene>
<dbReference type="InterPro" id="IPR030678">
    <property type="entry name" value="Peptide/Ni-bd"/>
</dbReference>
<feature type="chain" id="PRO_5038965448" evidence="5">
    <location>
        <begin position="22"/>
        <end position="583"/>
    </location>
</feature>
<dbReference type="PANTHER" id="PTHR30290:SF10">
    <property type="entry name" value="PERIPLASMIC OLIGOPEPTIDE-BINDING PROTEIN-RELATED"/>
    <property type="match status" value="1"/>
</dbReference>
<dbReference type="GO" id="GO:0030313">
    <property type="term" value="C:cell envelope"/>
    <property type="evidence" value="ECO:0007669"/>
    <property type="project" value="UniProtKB-SubCell"/>
</dbReference>
<evidence type="ECO:0000256" key="3">
    <source>
        <dbReference type="ARBA" id="ARBA00022448"/>
    </source>
</evidence>
<keyword evidence="8" id="KW-1185">Reference proteome</keyword>
<protein>
    <submittedName>
        <fullName evidence="7">ABC-type transporter, periplasmic subunit</fullName>
    </submittedName>
</protein>
<dbReference type="STRING" id="679936.Sulac_1419"/>
<keyword evidence="4 5" id="KW-0732">Signal</keyword>
<reference evidence="8" key="1">
    <citation type="submission" date="2011-12" db="EMBL/GenBank/DDBJ databases">
        <title>The complete genome of chromosome of Sulfobacillus acidophilus DSM 10332.</title>
        <authorList>
            <person name="Lucas S."/>
            <person name="Han J."/>
            <person name="Lapidus A."/>
            <person name="Bruce D."/>
            <person name="Goodwin L."/>
            <person name="Pitluck S."/>
            <person name="Peters L."/>
            <person name="Kyrpides N."/>
            <person name="Mavromatis K."/>
            <person name="Ivanova N."/>
            <person name="Mikhailova N."/>
            <person name="Chertkov O."/>
            <person name="Saunders E."/>
            <person name="Detter J.C."/>
            <person name="Tapia R."/>
            <person name="Han C."/>
            <person name="Land M."/>
            <person name="Hauser L."/>
            <person name="Markowitz V."/>
            <person name="Cheng J.-F."/>
            <person name="Hugenholtz P."/>
            <person name="Woyke T."/>
            <person name="Wu D."/>
            <person name="Pukall R."/>
            <person name="Gehrich-Schroeter G."/>
            <person name="Schneider S."/>
            <person name="Klenk H.-P."/>
            <person name="Eisen J.A."/>
        </authorList>
    </citation>
    <scope>NUCLEOTIDE SEQUENCE [LARGE SCALE GENOMIC DNA]</scope>
    <source>
        <strain evidence="8">ATCC 700253 / DSM 10332 / NAL</strain>
    </source>
</reference>
<dbReference type="AlphaFoldDB" id="G8TX08"/>
<dbReference type="PANTHER" id="PTHR30290">
    <property type="entry name" value="PERIPLASMIC BINDING COMPONENT OF ABC TRANSPORTER"/>
    <property type="match status" value="1"/>
</dbReference>
<dbReference type="HOGENOM" id="CLU_017028_8_1_9"/>
<evidence type="ECO:0000256" key="5">
    <source>
        <dbReference type="SAM" id="SignalP"/>
    </source>
</evidence>
<organism evidence="7 8">
    <name type="scientific">Sulfobacillus acidophilus (strain ATCC 700253 / DSM 10332 / NAL)</name>
    <dbReference type="NCBI Taxonomy" id="679936"/>
    <lineage>
        <taxon>Bacteria</taxon>
        <taxon>Bacillati</taxon>
        <taxon>Bacillota</taxon>
        <taxon>Clostridia</taxon>
        <taxon>Eubacteriales</taxon>
        <taxon>Clostridiales Family XVII. Incertae Sedis</taxon>
        <taxon>Sulfobacillus</taxon>
    </lineage>
</organism>
<feature type="domain" description="Solute-binding protein family 5" evidence="6">
    <location>
        <begin position="100"/>
        <end position="481"/>
    </location>
</feature>
<reference evidence="7 8" key="2">
    <citation type="journal article" date="2012" name="Stand. Genomic Sci.">
        <title>Complete genome sequence of the moderately thermophilic mineral-sulfide-oxidizing firmicute Sulfobacillus acidophilus type strain (NAL(T)).</title>
        <authorList>
            <person name="Anderson I."/>
            <person name="Chertkov O."/>
            <person name="Chen A."/>
            <person name="Saunders E."/>
            <person name="Lapidus A."/>
            <person name="Nolan M."/>
            <person name="Lucas S."/>
            <person name="Hammon N."/>
            <person name="Deshpande S."/>
            <person name="Cheng J.F."/>
            <person name="Han C."/>
            <person name="Tapia R."/>
            <person name="Goodwin L.A."/>
            <person name="Pitluck S."/>
            <person name="Liolios K."/>
            <person name="Pagani I."/>
            <person name="Ivanova N."/>
            <person name="Mikhailova N."/>
            <person name="Pati A."/>
            <person name="Palaniappan K."/>
            <person name="Land M."/>
            <person name="Pan C."/>
            <person name="Rohde M."/>
            <person name="Pukall R."/>
            <person name="Goker M."/>
            <person name="Detter J.C."/>
            <person name="Woyke T."/>
            <person name="Bristow J."/>
            <person name="Eisen J.A."/>
            <person name="Markowitz V."/>
            <person name="Hugenholtz P."/>
            <person name="Kyrpides N.C."/>
            <person name="Klenk H.P."/>
            <person name="Mavromatis K."/>
        </authorList>
    </citation>
    <scope>NUCLEOTIDE SEQUENCE [LARGE SCALE GENOMIC DNA]</scope>
    <source>
        <strain evidence="8">ATCC 700253 / DSM 10332 / NAL</strain>
    </source>
</reference>
<dbReference type="InterPro" id="IPR000914">
    <property type="entry name" value="SBP_5_dom"/>
</dbReference>
<comment type="similarity">
    <text evidence="2">Belongs to the bacterial solute-binding protein 5 family.</text>
</comment>
<dbReference type="PATRIC" id="fig|679936.5.peg.1485"/>
<dbReference type="EMBL" id="CP003179">
    <property type="protein sequence ID" value="AEW04916.1"/>
    <property type="molecule type" value="Genomic_DNA"/>
</dbReference>
<dbReference type="GO" id="GO:1904680">
    <property type="term" value="F:peptide transmembrane transporter activity"/>
    <property type="evidence" value="ECO:0007669"/>
    <property type="project" value="TreeGrafter"/>
</dbReference>
<dbReference type="SUPFAM" id="SSF53850">
    <property type="entry name" value="Periplasmic binding protein-like II"/>
    <property type="match status" value="1"/>
</dbReference>
<feature type="signal peptide" evidence="5">
    <location>
        <begin position="1"/>
        <end position="21"/>
    </location>
</feature>
<dbReference type="KEGG" id="sap:Sulac_1419"/>
<keyword evidence="3" id="KW-0813">Transport</keyword>
<comment type="subcellular location">
    <subcellularLocation>
        <location evidence="1">Cell envelope</location>
    </subcellularLocation>
</comment>
<dbReference type="GO" id="GO:0043190">
    <property type="term" value="C:ATP-binding cassette (ABC) transporter complex"/>
    <property type="evidence" value="ECO:0007669"/>
    <property type="project" value="InterPro"/>
</dbReference>